<organism evidence="2 3">
    <name type="scientific">Candidatus Nealsonbacteria bacterium CG23_combo_of_CG06-09_8_20_14_all_40_13</name>
    <dbReference type="NCBI Taxonomy" id="1974724"/>
    <lineage>
        <taxon>Bacteria</taxon>
        <taxon>Candidatus Nealsoniibacteriota</taxon>
    </lineage>
</organism>
<protein>
    <submittedName>
        <fullName evidence="2">Uncharacterized protein</fullName>
    </submittedName>
</protein>
<keyword evidence="1" id="KW-0812">Transmembrane</keyword>
<reference evidence="2 3" key="1">
    <citation type="submission" date="2017-09" db="EMBL/GenBank/DDBJ databases">
        <title>Depth-based differentiation of microbial function through sediment-hosted aquifers and enrichment of novel symbionts in the deep terrestrial subsurface.</title>
        <authorList>
            <person name="Probst A.J."/>
            <person name="Ladd B."/>
            <person name="Jarett J.K."/>
            <person name="Geller-Mcgrath D.E."/>
            <person name="Sieber C.M."/>
            <person name="Emerson J.B."/>
            <person name="Anantharaman K."/>
            <person name="Thomas B.C."/>
            <person name="Malmstrom R."/>
            <person name="Stieglmeier M."/>
            <person name="Klingl A."/>
            <person name="Woyke T."/>
            <person name="Ryan C.M."/>
            <person name="Banfield J.F."/>
        </authorList>
    </citation>
    <scope>NUCLEOTIDE SEQUENCE [LARGE SCALE GENOMIC DNA]</scope>
    <source>
        <strain evidence="2">CG23_combo_of_CG06-09_8_20_14_all_40_13</strain>
    </source>
</reference>
<name>A0A2G9YQM3_9BACT</name>
<proteinExistence type="predicted"/>
<dbReference type="Proteomes" id="UP000231567">
    <property type="component" value="Unassembled WGS sequence"/>
</dbReference>
<keyword evidence="1" id="KW-1133">Transmembrane helix</keyword>
<sequence length="74" mass="8466">MPDLDGPTCPTCNSRLEFCTCSLPQPEIKNPKPQKRDFQPGKGEDFRGILIQLFVILIAIALVVFIFWLIFRTK</sequence>
<gene>
    <name evidence="2" type="ORF">COX39_02180</name>
</gene>
<dbReference type="EMBL" id="PCRM01000033">
    <property type="protein sequence ID" value="PIP21569.1"/>
    <property type="molecule type" value="Genomic_DNA"/>
</dbReference>
<dbReference type="AlphaFoldDB" id="A0A2G9YQM3"/>
<accession>A0A2G9YQM3</accession>
<keyword evidence="1" id="KW-0472">Membrane</keyword>
<evidence type="ECO:0000313" key="3">
    <source>
        <dbReference type="Proteomes" id="UP000231567"/>
    </source>
</evidence>
<evidence type="ECO:0000256" key="1">
    <source>
        <dbReference type="SAM" id="Phobius"/>
    </source>
</evidence>
<feature type="transmembrane region" description="Helical" evidence="1">
    <location>
        <begin position="49"/>
        <end position="71"/>
    </location>
</feature>
<evidence type="ECO:0000313" key="2">
    <source>
        <dbReference type="EMBL" id="PIP21569.1"/>
    </source>
</evidence>
<comment type="caution">
    <text evidence="2">The sequence shown here is derived from an EMBL/GenBank/DDBJ whole genome shotgun (WGS) entry which is preliminary data.</text>
</comment>